<reference evidence="11 12" key="1">
    <citation type="submission" date="2023-07" db="EMBL/GenBank/DDBJ databases">
        <title>Genomic Encyclopedia of Type Strains, Phase IV (KMG-IV): sequencing the most valuable type-strain genomes for metagenomic binning, comparative biology and taxonomic classification.</title>
        <authorList>
            <person name="Goeker M."/>
        </authorList>
    </citation>
    <scope>NUCLEOTIDE SEQUENCE [LARGE SCALE GENOMIC DNA]</scope>
    <source>
        <strain evidence="11 12">DSM 19619</strain>
    </source>
</reference>
<feature type="transmembrane region" description="Helical" evidence="8">
    <location>
        <begin position="311"/>
        <end position="337"/>
    </location>
</feature>
<sequence length="588" mass="61507">MPADPAHAAVLPRPVLAAAVAALHARPRAAALLLCLPAVAFLVLLYVAPLAQILLRSLFTPGFGLGNYLRLAGNDIYWGAFVVTFRISAIVTLACLALGYPVAAVLVRLTPGWRAVAFAMVLVPFWTSALVRTYAWTVILQRRGILNALLMQAGLIDAPLPLAYSTAGTIIGNVHILLPAMILTLYAGLHRIDASLVTAARTMGASPLRSFLHVQLPLSVPAITAGSTLTFVASLGSYIIPALLGGRQDMFVAQLVDQQVNRLLDVGFASAIATALLAACLVLCAVYIRISHGGADGTRRSEAERPAGGRGRLAAAFAALVILFLVLPTFVLVPLSFSSARYLTFPPPGYSLQWYAAYWQSPAWIEATWRSLRVAVAAAALAAGFGTLAAIGAARLGGLARYALSALLLSPLLVPNIIYALAIYQLYSALGLIGTETGLALAHAVLGMPYVVITVSAALSGRDGQLAVAARTLGAGPLPAFAFVLFPLLRNSVLVGALLAFITSFDEVVIAIFVSGSRATTLPKMMWDGVTNEVNPTISAVSALMIVLSLVALATGAVASRSLTLLGRDRNGTPDRGAPRPATWNLGA</sequence>
<dbReference type="CDD" id="cd06261">
    <property type="entry name" value="TM_PBP2"/>
    <property type="match status" value="2"/>
</dbReference>
<evidence type="ECO:0000256" key="4">
    <source>
        <dbReference type="ARBA" id="ARBA00022475"/>
    </source>
</evidence>
<dbReference type="RefSeq" id="WP_307277645.1">
    <property type="nucleotide sequence ID" value="NZ_JAUSVX010000010.1"/>
</dbReference>
<feature type="transmembrane region" description="Helical" evidence="8">
    <location>
        <begin position="170"/>
        <end position="189"/>
    </location>
</feature>
<feature type="domain" description="ABC transmembrane type-1" evidence="10">
    <location>
        <begin position="368"/>
        <end position="559"/>
    </location>
</feature>
<feature type="transmembrane region" description="Helical" evidence="8">
    <location>
        <begin position="494"/>
        <end position="516"/>
    </location>
</feature>
<evidence type="ECO:0000256" key="9">
    <source>
        <dbReference type="SAM" id="MobiDB-lite"/>
    </source>
</evidence>
<feature type="domain" description="ABC transmembrane type-1" evidence="10">
    <location>
        <begin position="81"/>
        <end position="287"/>
    </location>
</feature>
<evidence type="ECO:0000256" key="1">
    <source>
        <dbReference type="ARBA" id="ARBA00004651"/>
    </source>
</evidence>
<evidence type="ECO:0000256" key="6">
    <source>
        <dbReference type="ARBA" id="ARBA00022989"/>
    </source>
</evidence>
<dbReference type="InterPro" id="IPR035906">
    <property type="entry name" value="MetI-like_sf"/>
</dbReference>
<protein>
    <submittedName>
        <fullName evidence="11">ABC-type spermidine/putrescine transport system permease subunit I</fullName>
    </submittedName>
</protein>
<dbReference type="Pfam" id="PF00528">
    <property type="entry name" value="BPD_transp_1"/>
    <property type="match status" value="2"/>
</dbReference>
<evidence type="ECO:0000256" key="5">
    <source>
        <dbReference type="ARBA" id="ARBA00022692"/>
    </source>
</evidence>
<keyword evidence="5 8" id="KW-0812">Transmembrane</keyword>
<dbReference type="PANTHER" id="PTHR42929">
    <property type="entry name" value="INNER MEMBRANE ABC TRANSPORTER PERMEASE PROTEIN YDCU-RELATED-RELATED"/>
    <property type="match status" value="1"/>
</dbReference>
<keyword evidence="4" id="KW-1003">Cell membrane</keyword>
<comment type="similarity">
    <text evidence="2">Belongs to the binding-protein-dependent transport system permease family. CysTW subfamily.</text>
</comment>
<dbReference type="PROSITE" id="PS50928">
    <property type="entry name" value="ABC_TM1"/>
    <property type="match status" value="2"/>
</dbReference>
<feature type="transmembrane region" description="Helical" evidence="8">
    <location>
        <begin position="439"/>
        <end position="459"/>
    </location>
</feature>
<organism evidence="11 12">
    <name type="scientific">Labrys wisconsinensis</name>
    <dbReference type="NCBI Taxonomy" id="425677"/>
    <lineage>
        <taxon>Bacteria</taxon>
        <taxon>Pseudomonadati</taxon>
        <taxon>Pseudomonadota</taxon>
        <taxon>Alphaproteobacteria</taxon>
        <taxon>Hyphomicrobiales</taxon>
        <taxon>Xanthobacteraceae</taxon>
        <taxon>Labrys</taxon>
    </lineage>
</organism>
<feature type="transmembrane region" description="Helical" evidence="8">
    <location>
        <begin position="406"/>
        <end position="427"/>
    </location>
</feature>
<feature type="transmembrane region" description="Helical" evidence="8">
    <location>
        <begin position="268"/>
        <end position="290"/>
    </location>
</feature>
<evidence type="ECO:0000256" key="8">
    <source>
        <dbReference type="RuleBase" id="RU363032"/>
    </source>
</evidence>
<evidence type="ECO:0000313" key="12">
    <source>
        <dbReference type="Proteomes" id="UP001242480"/>
    </source>
</evidence>
<feature type="transmembrane region" description="Helical" evidence="8">
    <location>
        <begin position="30"/>
        <end position="55"/>
    </location>
</feature>
<dbReference type="PANTHER" id="PTHR42929:SF5">
    <property type="entry name" value="ABC TRANSPORTER PERMEASE PROTEIN"/>
    <property type="match status" value="1"/>
</dbReference>
<feature type="region of interest" description="Disordered" evidence="9">
    <location>
        <begin position="569"/>
        <end position="588"/>
    </location>
</feature>
<gene>
    <name evidence="11" type="ORF">QO011_004861</name>
</gene>
<evidence type="ECO:0000313" key="11">
    <source>
        <dbReference type="EMBL" id="MDQ0471834.1"/>
    </source>
</evidence>
<keyword evidence="3 8" id="KW-0813">Transport</keyword>
<evidence type="ECO:0000259" key="10">
    <source>
        <dbReference type="PROSITE" id="PS50928"/>
    </source>
</evidence>
<evidence type="ECO:0000256" key="2">
    <source>
        <dbReference type="ARBA" id="ARBA00007069"/>
    </source>
</evidence>
<dbReference type="EMBL" id="JAUSVX010000010">
    <property type="protein sequence ID" value="MDQ0471834.1"/>
    <property type="molecule type" value="Genomic_DNA"/>
</dbReference>
<accession>A0ABU0JC32</accession>
<dbReference type="InterPro" id="IPR000515">
    <property type="entry name" value="MetI-like"/>
</dbReference>
<keyword evidence="6 8" id="KW-1133">Transmembrane helix</keyword>
<comment type="subcellular location">
    <subcellularLocation>
        <location evidence="1 8">Cell membrane</location>
        <topology evidence="1 8">Multi-pass membrane protein</topology>
    </subcellularLocation>
</comment>
<feature type="transmembrane region" description="Helical" evidence="8">
    <location>
        <begin position="537"/>
        <end position="559"/>
    </location>
</feature>
<dbReference type="Proteomes" id="UP001242480">
    <property type="component" value="Unassembled WGS sequence"/>
</dbReference>
<comment type="caution">
    <text evidence="11">The sequence shown here is derived from an EMBL/GenBank/DDBJ whole genome shotgun (WGS) entry which is preliminary data.</text>
</comment>
<feature type="transmembrane region" description="Helical" evidence="8">
    <location>
        <begin position="466"/>
        <end position="488"/>
    </location>
</feature>
<feature type="transmembrane region" description="Helical" evidence="8">
    <location>
        <begin position="76"/>
        <end position="100"/>
    </location>
</feature>
<name>A0ABU0JC32_9HYPH</name>
<dbReference type="SUPFAM" id="SSF161098">
    <property type="entry name" value="MetI-like"/>
    <property type="match status" value="2"/>
</dbReference>
<feature type="transmembrane region" description="Helical" evidence="8">
    <location>
        <begin position="112"/>
        <end position="132"/>
    </location>
</feature>
<proteinExistence type="inferred from homology"/>
<evidence type="ECO:0000256" key="7">
    <source>
        <dbReference type="ARBA" id="ARBA00023136"/>
    </source>
</evidence>
<keyword evidence="12" id="KW-1185">Reference proteome</keyword>
<evidence type="ECO:0000256" key="3">
    <source>
        <dbReference type="ARBA" id="ARBA00022448"/>
    </source>
</evidence>
<keyword evidence="7 8" id="KW-0472">Membrane</keyword>
<feature type="transmembrane region" description="Helical" evidence="8">
    <location>
        <begin position="374"/>
        <end position="394"/>
    </location>
</feature>
<dbReference type="Gene3D" id="1.10.3720.10">
    <property type="entry name" value="MetI-like"/>
    <property type="match status" value="2"/>
</dbReference>
<feature type="transmembrane region" description="Helical" evidence="8">
    <location>
        <begin position="210"/>
        <end position="240"/>
    </location>
</feature>